<evidence type="ECO:0000256" key="1">
    <source>
        <dbReference type="ARBA" id="ARBA00004335"/>
    </source>
</evidence>
<protein>
    <submittedName>
        <fullName evidence="15">Nucleoporin</fullName>
    </submittedName>
</protein>
<dbReference type="GO" id="GO:0006606">
    <property type="term" value="P:protein import into nucleus"/>
    <property type="evidence" value="ECO:0007669"/>
    <property type="project" value="TreeGrafter"/>
</dbReference>
<dbReference type="Gene3D" id="1.20.58.1780">
    <property type="match status" value="1"/>
</dbReference>
<evidence type="ECO:0000256" key="12">
    <source>
        <dbReference type="SAM" id="MobiDB-lite"/>
    </source>
</evidence>
<dbReference type="Pfam" id="PF08801">
    <property type="entry name" value="Nucleoporin_N"/>
    <property type="match status" value="1"/>
</dbReference>
<evidence type="ECO:0000256" key="10">
    <source>
        <dbReference type="ARBA" id="ARBA00023136"/>
    </source>
</evidence>
<comment type="subcellular location">
    <subcellularLocation>
        <location evidence="1">Nucleus membrane</location>
        <topology evidence="1">Peripheral membrane protein</topology>
        <orientation evidence="1">Cytoplasmic side</orientation>
    </subcellularLocation>
    <subcellularLocation>
        <location evidence="3">Nucleus membrane</location>
        <topology evidence="3">Peripheral membrane protein</topology>
        <orientation evidence="3">Nucleoplasmic side</orientation>
    </subcellularLocation>
    <subcellularLocation>
        <location evidence="2">Nucleus</location>
        <location evidence="2">Nuclear pore complex</location>
    </subcellularLocation>
</comment>
<feature type="domain" description="Nucleoporin Nup133/Nup155-like C-terminal" evidence="13">
    <location>
        <begin position="675"/>
        <end position="1346"/>
    </location>
</feature>
<keyword evidence="6" id="KW-0509">mRNA transport</keyword>
<keyword evidence="5" id="KW-0813">Transport</keyword>
<feature type="compositionally biased region" description="Low complexity" evidence="12">
    <location>
        <begin position="34"/>
        <end position="55"/>
    </location>
</feature>
<evidence type="ECO:0000256" key="2">
    <source>
        <dbReference type="ARBA" id="ARBA00004567"/>
    </source>
</evidence>
<keyword evidence="11" id="KW-0539">Nucleus</keyword>
<dbReference type="Gene3D" id="1.25.40.450">
    <property type="entry name" value="Nucleoporin, helical domain, N-terminal subdomain"/>
    <property type="match status" value="1"/>
</dbReference>
<evidence type="ECO:0000256" key="9">
    <source>
        <dbReference type="ARBA" id="ARBA00023132"/>
    </source>
</evidence>
<evidence type="ECO:0000256" key="8">
    <source>
        <dbReference type="ARBA" id="ARBA00023010"/>
    </source>
</evidence>
<dbReference type="GO" id="GO:0036228">
    <property type="term" value="P:protein localization to nuclear inner membrane"/>
    <property type="evidence" value="ECO:0007669"/>
    <property type="project" value="TreeGrafter"/>
</dbReference>
<dbReference type="EMBL" id="MU254149">
    <property type="protein sequence ID" value="KAG9241839.1"/>
    <property type="molecule type" value="Genomic_DNA"/>
</dbReference>
<keyword evidence="7" id="KW-0653">Protein transport</keyword>
<feature type="region of interest" description="Disordered" evidence="12">
    <location>
        <begin position="1"/>
        <end position="64"/>
    </location>
</feature>
<dbReference type="Proteomes" id="UP000887226">
    <property type="component" value="Unassembled WGS sequence"/>
</dbReference>
<sequence>MAFQTPQRPLPGAFFNTPAASRPAPPHFLSRRPAAASAASQQQASGSMQAQSPQSRLDAQNQSVAPIQRAARTINEVLLKEANFPDLDSYVRQGTSSDYELPDLRTEPARAPFQRSKLYDIPDIIFQQWDQAGLCTKMGLFAELNHAWVTVDNALYLWDYTNPNPEIIGFEEQNNAITAVKLVIPRMGVFVTTITHLLVVATTAEILLLGIESSLGPSGVRTISLYNTRMSLPTRGTNVSHIEGSPATGRIFFTTDTETDVYELTYQQEEKWFASRCAKVNHTESGYAALLPAIWNNKTKEKIKDILVDDSRKLLYTLSSESTIRTYYMDTATSLQLVIEKKRGEFLRDISHMTVPSILLTNNISIVTISTVTAQEGSKLHLMAVTSTGCRLFLSATRGYSYLVAHGAPQSMQVQHIKFPPRRTAETPPQHPNQQQGLQLSQVGDQAIEISSQALSTTRAGFRFAPGLFFDFVEKVGRDGKDALFLAGPDTGRIAAEARGMAGQSSKYYEHGCWIELNSKMEDVGLVTKAFAASVNPLGFGNELAVQFDEPISEIAILTDTGVHVIRRRRLVDIFAAAIRMSGTNELFNTEVKRFTRQYGLEETAATALAVACGQGNDVSPSSPSAENSRVARINDPVTLEQARKAFVEHGGHPILNDNGVAETIVQAIDNVVPSARHQGLALYMGRLVRSLWKSSVITVKSHPVDQSVIVVESTVPVEKLKSVQEELIKLQKFLEKNQSFIEGLAAPDVQQRVATQQAEVALRGEHQAMYSLQKLNTSIIEGISFVQMLFDERVDEIWSNLADNTRQNFAGLTYELLFANEQGKELAKTLVKAIVNRNIANGSNVDTVAEALRRRCGTFCSADDVIIFKAQEQLKKASEVGPKTEMGRNLLNESLRLFLQVANALSLDNLHNATEMFAGLDFYAGAISLTLLVASESDRGNTALAWVNEGMPGHDARYDAYRFRKDCYELIHRIITLVDQAGNQQPEYVDGRPSISSMKRAEANSVVHDSDDELFHYDLYQWYLEQGWTDRLLHTKSPFVVSFLSKEARHNVDRADLLWRFYVFQQDFFAAATVQHELAQSAFQIPLARRIEYLSRAKANANTQSGGTGRQTRQVLLHQISELLEVANIQDEVLHRFRSDGRVPAQTKEDNILKLDHQVLTLTELFNGYTDPGEYFDLSLLILESSNHRNTADINATWQLYIESTHQDVLNNPDGAQQPYEAIVNVVREMSHRLKNSQATFSPVIMIPLIEIYGYENQNNIGPQNWIVDLFISVNFPFETILGLIQEMYQNDVAPFVGGNKRTLAEHMIYTTEQWFQDCIRGNKRLFGSEENAHDIVGLLNYLERNTTQALAHRANTLVGKITRSYQ</sequence>
<comment type="caution">
    <text evidence="15">The sequence shown here is derived from an EMBL/GenBank/DDBJ whole genome shotgun (WGS) entry which is preliminary data.</text>
</comment>
<dbReference type="GO" id="GO:0006405">
    <property type="term" value="P:RNA export from nucleus"/>
    <property type="evidence" value="ECO:0007669"/>
    <property type="project" value="TreeGrafter"/>
</dbReference>
<comment type="similarity">
    <text evidence="4">Belongs to the non-repetitive/WGA-negative nucleoporin family.</text>
</comment>
<dbReference type="InterPro" id="IPR042533">
    <property type="entry name" value="Nucleoporin_Nup155_C_1"/>
</dbReference>
<accession>A0A9P7YXV4</accession>
<dbReference type="GO" id="GO:0051292">
    <property type="term" value="P:nuclear pore complex assembly"/>
    <property type="evidence" value="ECO:0007669"/>
    <property type="project" value="UniProtKB-ARBA"/>
</dbReference>
<evidence type="ECO:0000313" key="15">
    <source>
        <dbReference type="EMBL" id="KAG9241839.1"/>
    </source>
</evidence>
<evidence type="ECO:0000256" key="7">
    <source>
        <dbReference type="ARBA" id="ARBA00022927"/>
    </source>
</evidence>
<dbReference type="GO" id="GO:0000972">
    <property type="term" value="P:transcription-dependent tethering of RNA polymerase II gene DNA at nuclear periphery"/>
    <property type="evidence" value="ECO:0007669"/>
    <property type="project" value="TreeGrafter"/>
</dbReference>
<dbReference type="GO" id="GO:0017056">
    <property type="term" value="F:structural constituent of nuclear pore"/>
    <property type="evidence" value="ECO:0007669"/>
    <property type="project" value="InterPro"/>
</dbReference>
<evidence type="ECO:0000256" key="11">
    <source>
        <dbReference type="ARBA" id="ARBA00023242"/>
    </source>
</evidence>
<dbReference type="InterPro" id="IPR014908">
    <property type="entry name" value="Nucleoporin_Nup133/Nup155_N"/>
</dbReference>
<dbReference type="GO" id="GO:0051028">
    <property type="term" value="P:mRNA transport"/>
    <property type="evidence" value="ECO:0007669"/>
    <property type="project" value="UniProtKB-KW"/>
</dbReference>
<dbReference type="OrthoDB" id="338970at2759"/>
<dbReference type="GO" id="GO:0031965">
    <property type="term" value="C:nuclear membrane"/>
    <property type="evidence" value="ECO:0007669"/>
    <property type="project" value="UniProtKB-SubCell"/>
</dbReference>
<evidence type="ECO:0000259" key="14">
    <source>
        <dbReference type="Pfam" id="PF08801"/>
    </source>
</evidence>
<dbReference type="Pfam" id="PF03177">
    <property type="entry name" value="Nucleoporin_C"/>
    <property type="match status" value="1"/>
</dbReference>
<keyword evidence="8" id="KW-0811">Translocation</keyword>
<dbReference type="InterPro" id="IPR004870">
    <property type="entry name" value="Nucleoporin_Nup155"/>
</dbReference>
<feature type="domain" description="Nucleoporin Nup133/Nup155-like N-terminal" evidence="14">
    <location>
        <begin position="114"/>
        <end position="564"/>
    </location>
</feature>
<dbReference type="FunFam" id="1.25.40.450:FF:000002">
    <property type="entry name" value="Putative non-repetitive nucleoporin"/>
    <property type="match status" value="1"/>
</dbReference>
<dbReference type="Gene3D" id="1.25.40.440">
    <property type="entry name" value="Nucleoporin, helical domain, central subdomain"/>
    <property type="match status" value="1"/>
</dbReference>
<organism evidence="15 16">
    <name type="scientific">Calycina marina</name>
    <dbReference type="NCBI Taxonomy" id="1763456"/>
    <lineage>
        <taxon>Eukaryota</taxon>
        <taxon>Fungi</taxon>
        <taxon>Dikarya</taxon>
        <taxon>Ascomycota</taxon>
        <taxon>Pezizomycotina</taxon>
        <taxon>Leotiomycetes</taxon>
        <taxon>Helotiales</taxon>
        <taxon>Pezizellaceae</taxon>
        <taxon>Calycina</taxon>
    </lineage>
</organism>
<keyword evidence="10" id="KW-0472">Membrane</keyword>
<gene>
    <name evidence="15" type="ORF">BJ878DRAFT_206306</name>
</gene>
<evidence type="ECO:0000256" key="4">
    <source>
        <dbReference type="ARBA" id="ARBA00007373"/>
    </source>
</evidence>
<evidence type="ECO:0000313" key="16">
    <source>
        <dbReference type="Proteomes" id="UP000887226"/>
    </source>
</evidence>
<name>A0A9P7YXV4_9HELO</name>
<keyword evidence="16" id="KW-1185">Reference proteome</keyword>
<dbReference type="InterPro" id="IPR042538">
    <property type="entry name" value="Nucleoporin_Nup155_C_3"/>
</dbReference>
<dbReference type="GO" id="GO:0044611">
    <property type="term" value="C:nuclear pore inner ring"/>
    <property type="evidence" value="ECO:0007669"/>
    <property type="project" value="TreeGrafter"/>
</dbReference>
<proteinExistence type="inferred from homology"/>
<dbReference type="Gene3D" id="1.20.120.1880">
    <property type="entry name" value="Nucleoporin, helical C-terminal domain"/>
    <property type="match status" value="1"/>
</dbReference>
<evidence type="ECO:0000259" key="13">
    <source>
        <dbReference type="Pfam" id="PF03177"/>
    </source>
</evidence>
<evidence type="ECO:0000256" key="6">
    <source>
        <dbReference type="ARBA" id="ARBA00022816"/>
    </source>
</evidence>
<dbReference type="InterPro" id="IPR007187">
    <property type="entry name" value="Nucleoporin_Nup133/Nup155_C"/>
</dbReference>
<evidence type="ECO:0000256" key="3">
    <source>
        <dbReference type="ARBA" id="ARBA00004620"/>
    </source>
</evidence>
<keyword evidence="9" id="KW-0906">Nuclear pore complex</keyword>
<dbReference type="PANTHER" id="PTHR10350:SF6">
    <property type="entry name" value="NUCLEAR PORE COMPLEX PROTEIN NUP155"/>
    <property type="match status" value="1"/>
</dbReference>
<dbReference type="InterPro" id="IPR042537">
    <property type="entry name" value="Nucleoporin_Nup155_C_2"/>
</dbReference>
<dbReference type="FunFam" id="1.25.40.440:FF:000001">
    <property type="entry name" value="Nuclear pore complex subunit"/>
    <property type="match status" value="1"/>
</dbReference>
<dbReference type="PANTHER" id="PTHR10350">
    <property type="entry name" value="NUCLEAR PORE COMPLEX PROTEIN NUP155"/>
    <property type="match status" value="1"/>
</dbReference>
<evidence type="ECO:0000256" key="5">
    <source>
        <dbReference type="ARBA" id="ARBA00022448"/>
    </source>
</evidence>
<reference evidence="15" key="1">
    <citation type="journal article" date="2021" name="IMA Fungus">
        <title>Genomic characterization of three marine fungi, including Emericellopsis atlantica sp. nov. with signatures of a generalist lifestyle and marine biomass degradation.</title>
        <authorList>
            <person name="Hagestad O.C."/>
            <person name="Hou L."/>
            <person name="Andersen J.H."/>
            <person name="Hansen E.H."/>
            <person name="Altermark B."/>
            <person name="Li C."/>
            <person name="Kuhnert E."/>
            <person name="Cox R.J."/>
            <person name="Crous P.W."/>
            <person name="Spatafora J.W."/>
            <person name="Lail K."/>
            <person name="Amirebrahimi M."/>
            <person name="Lipzen A."/>
            <person name="Pangilinan J."/>
            <person name="Andreopoulos W."/>
            <person name="Hayes R.D."/>
            <person name="Ng V."/>
            <person name="Grigoriev I.V."/>
            <person name="Jackson S.A."/>
            <person name="Sutton T.D.S."/>
            <person name="Dobson A.D.W."/>
            <person name="Rama T."/>
        </authorList>
    </citation>
    <scope>NUCLEOTIDE SEQUENCE</scope>
    <source>
        <strain evidence="15">TRa3180A</strain>
    </source>
</reference>